<dbReference type="OrthoDB" id="2437251at2759"/>
<dbReference type="InterPro" id="IPR018289">
    <property type="entry name" value="MULE_transposase_dom"/>
</dbReference>
<dbReference type="InParanoid" id="A0A0H2RB55"/>
<reference evidence="2 3" key="1">
    <citation type="submission" date="2015-04" db="EMBL/GenBank/DDBJ databases">
        <title>Complete genome sequence of Schizopora paradoxa KUC8140, a cosmopolitan wood degrader in East Asia.</title>
        <authorList>
            <consortium name="DOE Joint Genome Institute"/>
            <person name="Min B."/>
            <person name="Park H."/>
            <person name="Jang Y."/>
            <person name="Kim J.-J."/>
            <person name="Kim K.H."/>
            <person name="Pangilinan J."/>
            <person name="Lipzen A."/>
            <person name="Riley R."/>
            <person name="Grigoriev I.V."/>
            <person name="Spatafora J.W."/>
            <person name="Choi I.-G."/>
        </authorList>
    </citation>
    <scope>NUCLEOTIDE SEQUENCE [LARGE SCALE GENOMIC DNA]</scope>
    <source>
        <strain evidence="2 3">KUC8140</strain>
    </source>
</reference>
<accession>A0A0H2RB55</accession>
<protein>
    <recommendedName>
        <fullName evidence="1">MULE transposase domain-containing protein</fullName>
    </recommendedName>
</protein>
<dbReference type="Proteomes" id="UP000053477">
    <property type="component" value="Unassembled WGS sequence"/>
</dbReference>
<sequence length="277" mass="31438">MDRFECGGALVLTISDVNPRYVRIRMTHLTCHDDYCDISIDAKTRLLVEEMKDSTASTIWQRHLRENPETELNAKQIYNYWAKVNEKVWKLDQDAVKSAEKVLEKWDGVKTEIIHLPEEPGMSAIAFALKDAVDGWAGNTEELAIDSTWNTNSEHYELFSVVAEANGQGIPLAFMFTSSTDGTASEGAKTRLLDGLFDWLIIRGLKNVVVTLADKDQSEINSLRSKFPNAKHQSCYWHAQDYVKKRLAKDEPPAAYDPRDAHREFDFIDPTWAPGVT</sequence>
<organism evidence="2 3">
    <name type="scientific">Schizopora paradoxa</name>
    <dbReference type="NCBI Taxonomy" id="27342"/>
    <lineage>
        <taxon>Eukaryota</taxon>
        <taxon>Fungi</taxon>
        <taxon>Dikarya</taxon>
        <taxon>Basidiomycota</taxon>
        <taxon>Agaricomycotina</taxon>
        <taxon>Agaricomycetes</taxon>
        <taxon>Hymenochaetales</taxon>
        <taxon>Schizoporaceae</taxon>
        <taxon>Schizopora</taxon>
    </lineage>
</organism>
<dbReference type="Pfam" id="PF10551">
    <property type="entry name" value="MULE"/>
    <property type="match status" value="1"/>
</dbReference>
<name>A0A0H2RB55_9AGAM</name>
<evidence type="ECO:0000313" key="3">
    <source>
        <dbReference type="Proteomes" id="UP000053477"/>
    </source>
</evidence>
<dbReference type="STRING" id="27342.A0A0H2RB55"/>
<evidence type="ECO:0000313" key="2">
    <source>
        <dbReference type="EMBL" id="KLO08622.1"/>
    </source>
</evidence>
<evidence type="ECO:0000259" key="1">
    <source>
        <dbReference type="Pfam" id="PF10551"/>
    </source>
</evidence>
<proteinExistence type="predicted"/>
<feature type="domain" description="MULE transposase" evidence="1">
    <location>
        <begin position="144"/>
        <end position="239"/>
    </location>
</feature>
<dbReference type="EMBL" id="KQ086084">
    <property type="protein sequence ID" value="KLO08622.1"/>
    <property type="molecule type" value="Genomic_DNA"/>
</dbReference>
<feature type="non-terminal residue" evidence="2">
    <location>
        <position position="277"/>
    </location>
</feature>
<keyword evidence="3" id="KW-1185">Reference proteome</keyword>
<gene>
    <name evidence="2" type="ORF">SCHPADRAFT_804257</name>
</gene>
<dbReference type="AlphaFoldDB" id="A0A0H2RB55"/>